<dbReference type="InterPro" id="IPR050951">
    <property type="entry name" value="Retrovirus_Pol_polyprotein"/>
</dbReference>
<evidence type="ECO:0000313" key="2">
    <source>
        <dbReference type="EMBL" id="KAK9411584.1"/>
    </source>
</evidence>
<dbReference type="PANTHER" id="PTHR37984:SF12">
    <property type="entry name" value="RIBONUCLEASE H"/>
    <property type="match status" value="1"/>
</dbReference>
<proteinExistence type="predicted"/>
<dbReference type="InterPro" id="IPR043128">
    <property type="entry name" value="Rev_trsase/Diguanyl_cyclase"/>
</dbReference>
<reference evidence="2 3" key="1">
    <citation type="journal article" date="2024" name="Proc. Natl. Acad. Sci. U.S.A.">
        <title>The genetic regulatory architecture and epigenomic basis for age-related changes in rattlesnake venom.</title>
        <authorList>
            <person name="Hogan M.P."/>
            <person name="Holding M.L."/>
            <person name="Nystrom G.S."/>
            <person name="Colston T.J."/>
            <person name="Bartlett D.A."/>
            <person name="Mason A.J."/>
            <person name="Ellsworth S.A."/>
            <person name="Rautsaw R.M."/>
            <person name="Lawrence K.C."/>
            <person name="Strickland J.L."/>
            <person name="He B."/>
            <person name="Fraser P."/>
            <person name="Margres M.J."/>
            <person name="Gilbert D.M."/>
            <person name="Gibbs H.L."/>
            <person name="Parkinson C.L."/>
            <person name="Rokyta D.R."/>
        </authorList>
    </citation>
    <scope>NUCLEOTIDE SEQUENCE [LARGE SCALE GENOMIC DNA]</scope>
    <source>
        <strain evidence="2">DRR0105</strain>
    </source>
</reference>
<evidence type="ECO:0008006" key="4">
    <source>
        <dbReference type="Google" id="ProtNLM"/>
    </source>
</evidence>
<dbReference type="Proteomes" id="UP001474421">
    <property type="component" value="Unassembled WGS sequence"/>
</dbReference>
<evidence type="ECO:0000313" key="3">
    <source>
        <dbReference type="Proteomes" id="UP001474421"/>
    </source>
</evidence>
<keyword evidence="3" id="KW-1185">Reference proteome</keyword>
<dbReference type="AlphaFoldDB" id="A0AAW1CAS3"/>
<sequence>MAKIGRLSEFDVSHPERWESYVARVENYLKVNQVREDSLKAATLLCVCGQDAFEIVENLAAPVPLESVSYADLKKLLKEHFQSKMSVIAWRHTFEQRDQRSGESAKEYIVALRKAAKHCEFKDLEERLRDRFVCGLRHRELQQRLFAKEDLSFQDALREVTAEEAAGGAIKNMRPIRNSPDVASVHQEEVQGNSEEDPDEEVDRLHPTKEGNQKGSSSAPLKCIGCGGRHRRTDCKFRSAICQVCGKQGHIAAVCLGRQKVQEELRLKGTRVPSQNRVGFCASRRSIFRTGTHKPIKKKLSLKVKLQGVPLTMELDTGSALSIISLHTFRKICSGSGTQAKLRPSDIVLTDFQNSRVCVKGEATLNVQYKNFEGPLDLLVVGDERTSLIGLDWFEALGIHITGLNSLQTLYLQEVCKEFADVFSPQLGTFKGPPVSLKLDPTVTPIRLKARRVPFTLKSKIDTELDKLIQQGILEPVDSSPWETPIVTPLKANGDIRICADYKCTLNKALQQHAYPVPVVSHILASLKGGRVFAKLDLAQAYQQLPVDDDAAIAQTIVTHRGAFKETPHTF</sequence>
<dbReference type="EMBL" id="JAOTOJ010000001">
    <property type="protein sequence ID" value="KAK9411584.1"/>
    <property type="molecule type" value="Genomic_DNA"/>
</dbReference>
<protein>
    <recommendedName>
        <fullName evidence="4">CCHC-type domain-containing protein</fullName>
    </recommendedName>
</protein>
<dbReference type="InterPro" id="IPR021109">
    <property type="entry name" value="Peptidase_aspartic_dom_sf"/>
</dbReference>
<dbReference type="Gene3D" id="3.10.10.10">
    <property type="entry name" value="HIV Type 1 Reverse Transcriptase, subunit A, domain 1"/>
    <property type="match status" value="1"/>
</dbReference>
<dbReference type="InterPro" id="IPR043502">
    <property type="entry name" value="DNA/RNA_pol_sf"/>
</dbReference>
<dbReference type="PANTHER" id="PTHR37984">
    <property type="entry name" value="PROTEIN CBG26694"/>
    <property type="match status" value="1"/>
</dbReference>
<accession>A0AAW1CAS3</accession>
<comment type="caution">
    <text evidence="2">The sequence shown here is derived from an EMBL/GenBank/DDBJ whole genome shotgun (WGS) entry which is preliminary data.</text>
</comment>
<feature type="compositionally biased region" description="Basic and acidic residues" evidence="1">
    <location>
        <begin position="203"/>
        <end position="212"/>
    </location>
</feature>
<organism evidence="2 3">
    <name type="scientific">Crotalus adamanteus</name>
    <name type="common">Eastern diamondback rattlesnake</name>
    <dbReference type="NCBI Taxonomy" id="8729"/>
    <lineage>
        <taxon>Eukaryota</taxon>
        <taxon>Metazoa</taxon>
        <taxon>Chordata</taxon>
        <taxon>Craniata</taxon>
        <taxon>Vertebrata</taxon>
        <taxon>Euteleostomi</taxon>
        <taxon>Lepidosauria</taxon>
        <taxon>Squamata</taxon>
        <taxon>Bifurcata</taxon>
        <taxon>Unidentata</taxon>
        <taxon>Episquamata</taxon>
        <taxon>Toxicofera</taxon>
        <taxon>Serpentes</taxon>
        <taxon>Colubroidea</taxon>
        <taxon>Viperidae</taxon>
        <taxon>Crotalinae</taxon>
        <taxon>Crotalus</taxon>
    </lineage>
</organism>
<dbReference type="Gene3D" id="3.30.70.270">
    <property type="match status" value="1"/>
</dbReference>
<feature type="region of interest" description="Disordered" evidence="1">
    <location>
        <begin position="171"/>
        <end position="219"/>
    </location>
</feature>
<gene>
    <name evidence="2" type="ORF">NXF25_002759</name>
</gene>
<dbReference type="SUPFAM" id="SSF50630">
    <property type="entry name" value="Acid proteases"/>
    <property type="match status" value="1"/>
</dbReference>
<name>A0AAW1CAS3_CROAD</name>
<dbReference type="SUPFAM" id="SSF56672">
    <property type="entry name" value="DNA/RNA polymerases"/>
    <property type="match status" value="1"/>
</dbReference>
<dbReference type="Gene3D" id="2.40.70.10">
    <property type="entry name" value="Acid Proteases"/>
    <property type="match status" value="1"/>
</dbReference>
<evidence type="ECO:0000256" key="1">
    <source>
        <dbReference type="SAM" id="MobiDB-lite"/>
    </source>
</evidence>